<proteinExistence type="inferred from homology"/>
<feature type="compositionally biased region" description="Basic and acidic residues" evidence="8">
    <location>
        <begin position="782"/>
        <end position="794"/>
    </location>
</feature>
<dbReference type="OrthoDB" id="194358at2759"/>
<dbReference type="SUPFAM" id="SSF48403">
    <property type="entry name" value="Ankyrin repeat"/>
    <property type="match status" value="1"/>
</dbReference>
<dbReference type="InterPro" id="IPR056485">
    <property type="entry name" value="ARM_KRIT1"/>
</dbReference>
<dbReference type="Gene3D" id="3.30.1330.30">
    <property type="match status" value="1"/>
</dbReference>
<dbReference type="STRING" id="1392255.A0A2I1CAS4"/>
<evidence type="ECO:0000313" key="13">
    <source>
        <dbReference type="Proteomes" id="UP000234474"/>
    </source>
</evidence>
<dbReference type="Pfam" id="PF24513">
    <property type="entry name" value="DUF7593"/>
    <property type="match status" value="1"/>
</dbReference>
<evidence type="ECO:0000256" key="2">
    <source>
        <dbReference type="ARBA" id="ARBA00022737"/>
    </source>
</evidence>
<dbReference type="RefSeq" id="XP_024683323.1">
    <property type="nucleotide sequence ID" value="XM_024829015.1"/>
</dbReference>
<evidence type="ECO:0000313" key="12">
    <source>
        <dbReference type="EMBL" id="PKX94728.1"/>
    </source>
</evidence>
<evidence type="ECO:0000256" key="6">
    <source>
        <dbReference type="PROSITE-ProRule" id="PRU00023"/>
    </source>
</evidence>
<dbReference type="SUPFAM" id="SSF55315">
    <property type="entry name" value="L30e-like"/>
    <property type="match status" value="1"/>
</dbReference>
<feature type="compositionally biased region" description="Basic and acidic residues" evidence="8">
    <location>
        <begin position="100"/>
        <end position="110"/>
    </location>
</feature>
<evidence type="ECO:0000256" key="8">
    <source>
        <dbReference type="SAM" id="MobiDB-lite"/>
    </source>
</evidence>
<feature type="compositionally biased region" description="Low complexity" evidence="8">
    <location>
        <begin position="284"/>
        <end position="297"/>
    </location>
</feature>
<dbReference type="Pfam" id="PF24521">
    <property type="entry name" value="Ank_KRIT1"/>
    <property type="match status" value="1"/>
</dbReference>
<feature type="compositionally biased region" description="Basic and acidic residues" evidence="8">
    <location>
        <begin position="196"/>
        <end position="208"/>
    </location>
</feature>
<feature type="compositionally biased region" description="Polar residues" evidence="8">
    <location>
        <begin position="18"/>
        <end position="39"/>
    </location>
</feature>
<feature type="region of interest" description="Disordered" evidence="8">
    <location>
        <begin position="13"/>
        <end position="329"/>
    </location>
</feature>
<comment type="similarity">
    <text evidence="1 7">Belongs to the eukaryotic ribosomal protein eS12 family.</text>
</comment>
<evidence type="ECO:0000256" key="3">
    <source>
        <dbReference type="ARBA" id="ARBA00022980"/>
    </source>
</evidence>
<feature type="compositionally biased region" description="Basic and acidic residues" evidence="8">
    <location>
        <begin position="908"/>
        <end position="982"/>
    </location>
</feature>
<dbReference type="PRINTS" id="PR00972">
    <property type="entry name" value="RIBSOMALS12E"/>
</dbReference>
<feature type="compositionally biased region" description="Basic and acidic residues" evidence="8">
    <location>
        <begin position="128"/>
        <end position="146"/>
    </location>
</feature>
<dbReference type="PROSITE" id="PS50297">
    <property type="entry name" value="ANK_REP_REGION"/>
    <property type="match status" value="2"/>
</dbReference>
<gene>
    <name evidence="12" type="ORF">P174DRAFT_451578</name>
</gene>
<evidence type="ECO:0000256" key="7">
    <source>
        <dbReference type="RuleBase" id="RU000670"/>
    </source>
</evidence>
<reference evidence="13" key="1">
    <citation type="journal article" date="2018" name="Proc. Natl. Acad. Sci. U.S.A.">
        <title>Linking secondary metabolites to gene clusters through genome sequencing of six diverse Aspergillus species.</title>
        <authorList>
            <person name="Kaerboelling I."/>
            <person name="Vesth T.C."/>
            <person name="Frisvad J.C."/>
            <person name="Nybo J.L."/>
            <person name="Theobald S."/>
            <person name="Kuo A."/>
            <person name="Bowyer P."/>
            <person name="Matsuda Y."/>
            <person name="Mondo S."/>
            <person name="Lyhne E.K."/>
            <person name="Kogle M.E."/>
            <person name="Clum A."/>
            <person name="Lipzen A."/>
            <person name="Salamov A."/>
            <person name="Ngan C.Y."/>
            <person name="Daum C."/>
            <person name="Chiniquy J."/>
            <person name="Barry K."/>
            <person name="LaButti K."/>
            <person name="Haridas S."/>
            <person name="Simmons B.A."/>
            <person name="Magnuson J.K."/>
            <person name="Mortensen U.H."/>
            <person name="Larsen T.O."/>
            <person name="Grigoriev I.V."/>
            <person name="Baker S.E."/>
            <person name="Andersen M.R."/>
        </authorList>
    </citation>
    <scope>NUCLEOTIDE SEQUENCE [LARGE SCALE GENOMIC DNA]</scope>
    <source>
        <strain evidence="13">IBT 16806</strain>
    </source>
</reference>
<feature type="repeat" description="ANK" evidence="6">
    <location>
        <begin position="392"/>
        <end position="424"/>
    </location>
</feature>
<feature type="compositionally biased region" description="Basic and acidic residues" evidence="8">
    <location>
        <begin position="888"/>
        <end position="901"/>
    </location>
</feature>
<feature type="compositionally biased region" description="Basic residues" evidence="8">
    <location>
        <begin position="89"/>
        <end position="99"/>
    </location>
</feature>
<dbReference type="PROSITE" id="PS50088">
    <property type="entry name" value="ANK_REPEAT"/>
    <property type="match status" value="2"/>
</dbReference>
<feature type="region of interest" description="Disordered" evidence="8">
    <location>
        <begin position="639"/>
        <end position="982"/>
    </location>
</feature>
<feature type="compositionally biased region" description="Basic and acidic residues" evidence="8">
    <location>
        <begin position="215"/>
        <end position="224"/>
    </location>
</feature>
<dbReference type="PANTHER" id="PTHR24171:SF8">
    <property type="entry name" value="BRCA1-ASSOCIATED RING DOMAIN PROTEIN 1"/>
    <property type="match status" value="1"/>
</dbReference>
<name>A0A2I1CAS4_ASPN1</name>
<dbReference type="Proteomes" id="UP000234474">
    <property type="component" value="Unassembled WGS sequence"/>
</dbReference>
<dbReference type="InterPro" id="IPR056015">
    <property type="entry name" value="DUF7593"/>
</dbReference>
<dbReference type="InterPro" id="IPR029064">
    <property type="entry name" value="Ribosomal_eL30-like_sf"/>
</dbReference>
<feature type="domain" description="DUF7593" evidence="10">
    <location>
        <begin position="1013"/>
        <end position="1162"/>
    </location>
</feature>
<feature type="region of interest" description="Disordered" evidence="8">
    <location>
        <begin position="449"/>
        <end position="495"/>
    </location>
</feature>
<feature type="compositionally biased region" description="Basic and acidic residues" evidence="8">
    <location>
        <begin position="650"/>
        <end position="660"/>
    </location>
</feature>
<evidence type="ECO:0000259" key="9">
    <source>
        <dbReference type="Pfam" id="PF01248"/>
    </source>
</evidence>
<evidence type="ECO:0000259" key="10">
    <source>
        <dbReference type="Pfam" id="PF24513"/>
    </source>
</evidence>
<dbReference type="InterPro" id="IPR036770">
    <property type="entry name" value="Ankyrin_rpt-contain_sf"/>
</dbReference>
<keyword evidence="2" id="KW-0677">Repeat</keyword>
<feature type="domain" description="KRIT1 ARM-repeats" evidence="11">
    <location>
        <begin position="487"/>
        <end position="635"/>
    </location>
</feature>
<accession>A0A2I1CAS4</accession>
<dbReference type="GO" id="GO:0022626">
    <property type="term" value="C:cytosolic ribosome"/>
    <property type="evidence" value="ECO:0007669"/>
    <property type="project" value="UniProtKB-ARBA"/>
</dbReference>
<keyword evidence="3 7" id="KW-0689">Ribosomal protein</keyword>
<dbReference type="Pfam" id="PF12796">
    <property type="entry name" value="Ank_2"/>
    <property type="match status" value="1"/>
</dbReference>
<sequence>MSDVDAVSSLPAALHAGQNATAVTVNPRSASGSLSSKRVSPSPHRRGEDARVKEVDSASGEGDGPPSPKADSEAETIIQSGRESLSPEKRRKYIQHQPRRRDVQVDHGDTVEDSSLPDDTHIRKRKRSIDDSIAERDRGFSPELHSRTAVSPSRVKIEKPEELQPALNNLDSSLPSHSTEAVPGGQNVQVSRKRSHSDGVDSERDRAQSSRHTTASRDRERRDINGISLPPPESIDRSGSPIRSAHKRTASGPQLGGSDLQKKRKTTTPLITGFQRQSSEDRLSVSSSTSGSPLPSSQLRKLAGVDGASASPARPTGHKKQRDQNGRTRLARACAAQELEVAMARHAERPDDLNVADNAGNTPLQIAALEGCAPIVKFLLEAGCDIDTKNIDKDTPLIDAVENGHLEVVKLLLEAGANPRTVNAEGDEPYDLVPSDSEDYAEIRRVLAEAKANPRPGRRSEERAGSANKEISSKRVAAASPRESPPTVRSEATRNDLLWTKATPENLQAFAAKGDIAGVANILNVGQKADTESMIAAAKGGHDEVLSLLLGMGDADPDPEPLQGGNQKPGYNTPMLAAIGRGNLAVIRLLLDQPKFNPTRRLYRDRTYFELSRERRADNWEEEYDLLREAYDNYVRAKRLRKQEASSPKRPRDREKENKRPGRRHSPSPAVSSRKAVTSPGAGHHRELSSKDAVTSKEKKRDGVAHLKERSGSSTNRPRIAHKGSDNPADGDGFRVESTQSKSLATLTKDEEAPRRRRLIAGRPPQDRDRRRPSIPSSDSLSGREDSAKSRIDPPTEATAVPNGPVALKRGRSSASPERPVLAKKKRRVLSEDRTPSMTNCGLKKSHSNGIAEESKTYVRPKKTEDQLLERERDQQVDSTPHMATDSRTVKKERERQDVGHLADIPMEDAKTLAKRSESEEQRREEAKRAEKERIAEEERLAAEAEKARLAKEEEERAARVAREKAEEEERKRKEAEQRRIKQAEDELQKRLEQERLRLAKLRREQEEQEQRRRAALPSRLRVAAHLVGSNDPRARSHAWLKRFMPVVTAITKQLDPSCDTSIADERWVPNYLVAPLLATNDLQLSQYTSWEKRNATPTQRENLWRVTRRMLVQGDDMDFMSSSFAQIMQKDCETRPKYFDMEHVFWVRLSDFMDLVPHVPHLHDLDIQFLRMHIDQEPSTAAPLLESAQPNGHGPEYAHLDNIHGFPTGIPGLTNGYGHSRPIGRRRDHVQPPVAAADEVEVSADAGAGGQMSVLDALKGVLRIALIHDGLARGLREAAKALDRRQAHMCVLNEGCEEEAYKKLVIALCSEHKIPLIKVPDGKMLGEWVGLCQLDREGNARKVVNCSCVVVKDWGEESQERSVLLNYFQTEQ</sequence>
<dbReference type="EMBL" id="MSZS01000004">
    <property type="protein sequence ID" value="PKX94728.1"/>
    <property type="molecule type" value="Genomic_DNA"/>
</dbReference>
<dbReference type="FunFam" id="3.30.1330.30:FF:000005">
    <property type="entry name" value="40S ribosomal protein S12"/>
    <property type="match status" value="1"/>
</dbReference>
<dbReference type="GO" id="GO:0015935">
    <property type="term" value="C:small ribosomal subunit"/>
    <property type="evidence" value="ECO:0007669"/>
    <property type="project" value="UniProtKB-ARBA"/>
</dbReference>
<evidence type="ECO:0000259" key="11">
    <source>
        <dbReference type="Pfam" id="PF24521"/>
    </source>
</evidence>
<dbReference type="GO" id="GO:0085020">
    <property type="term" value="P:protein K6-linked ubiquitination"/>
    <property type="evidence" value="ECO:0007669"/>
    <property type="project" value="TreeGrafter"/>
</dbReference>
<dbReference type="InterPro" id="IPR004038">
    <property type="entry name" value="Ribosomal_eL8/eL30/eS12/Gad45"/>
</dbReference>
<dbReference type="Gene3D" id="1.25.40.20">
    <property type="entry name" value="Ankyrin repeat-containing domain"/>
    <property type="match status" value="2"/>
</dbReference>
<dbReference type="GO" id="GO:0003735">
    <property type="term" value="F:structural constituent of ribosome"/>
    <property type="evidence" value="ECO:0007669"/>
    <property type="project" value="InterPro"/>
</dbReference>
<protein>
    <recommendedName>
        <fullName evidence="7">40S ribosomal protein S12</fullName>
    </recommendedName>
</protein>
<keyword evidence="13" id="KW-1185">Reference proteome</keyword>
<keyword evidence="4 6" id="KW-0040">ANK repeat</keyword>
<feature type="compositionally biased region" description="Basic and acidic residues" evidence="8">
    <location>
        <begin position="45"/>
        <end position="56"/>
    </location>
</feature>
<dbReference type="OMA" id="GYNTPML"/>
<evidence type="ECO:0000256" key="5">
    <source>
        <dbReference type="ARBA" id="ARBA00023274"/>
    </source>
</evidence>
<dbReference type="InterPro" id="IPR047860">
    <property type="entry name" value="Ribosomal_eS12_CS"/>
</dbReference>
<dbReference type="VEuPathDB" id="FungiDB:P174DRAFT_451578"/>
<dbReference type="PANTHER" id="PTHR24171">
    <property type="entry name" value="ANKYRIN REPEAT DOMAIN-CONTAINING PROTEIN 39-RELATED"/>
    <property type="match status" value="1"/>
</dbReference>
<dbReference type="Pfam" id="PF01248">
    <property type="entry name" value="Ribosomal_L7Ae"/>
    <property type="match status" value="1"/>
</dbReference>
<dbReference type="GO" id="GO:0004842">
    <property type="term" value="F:ubiquitin-protein transferase activity"/>
    <property type="evidence" value="ECO:0007669"/>
    <property type="project" value="TreeGrafter"/>
</dbReference>
<feature type="compositionally biased region" description="Polar residues" evidence="8">
    <location>
        <begin position="166"/>
        <end position="179"/>
    </location>
</feature>
<feature type="compositionally biased region" description="Basic and acidic residues" evidence="8">
    <location>
        <begin position="853"/>
        <end position="876"/>
    </location>
</feature>
<dbReference type="InterPro" id="IPR000530">
    <property type="entry name" value="Ribosomal_eS12"/>
</dbReference>
<dbReference type="PROSITE" id="PS01189">
    <property type="entry name" value="RIBOSOMAL_S12E"/>
    <property type="match status" value="1"/>
</dbReference>
<feature type="compositionally biased region" description="Basic and acidic residues" evidence="8">
    <location>
        <begin position="684"/>
        <end position="711"/>
    </location>
</feature>
<feature type="domain" description="Ribosomal protein eL8/eL30/eS12/Gadd45" evidence="9">
    <location>
        <begin position="1257"/>
        <end position="1351"/>
    </location>
</feature>
<dbReference type="GeneID" id="36536341"/>
<dbReference type="SMART" id="SM00248">
    <property type="entry name" value="ANK"/>
    <property type="match status" value="5"/>
</dbReference>
<evidence type="ECO:0000256" key="1">
    <source>
        <dbReference type="ARBA" id="ARBA00005824"/>
    </source>
</evidence>
<dbReference type="InterPro" id="IPR002110">
    <property type="entry name" value="Ankyrin_rpt"/>
</dbReference>
<feature type="compositionally biased region" description="Polar residues" evidence="8">
    <location>
        <begin position="737"/>
        <end position="746"/>
    </location>
</feature>
<organism evidence="12 13">
    <name type="scientific">Aspergillus novofumigatus (strain IBT 16806)</name>
    <dbReference type="NCBI Taxonomy" id="1392255"/>
    <lineage>
        <taxon>Eukaryota</taxon>
        <taxon>Fungi</taxon>
        <taxon>Dikarya</taxon>
        <taxon>Ascomycota</taxon>
        <taxon>Pezizomycotina</taxon>
        <taxon>Eurotiomycetes</taxon>
        <taxon>Eurotiomycetidae</taxon>
        <taxon>Eurotiales</taxon>
        <taxon>Aspergillaceae</taxon>
        <taxon>Aspergillus</taxon>
        <taxon>Aspergillus subgen. Fumigati</taxon>
    </lineage>
</organism>
<feature type="repeat" description="ANK" evidence="6">
    <location>
        <begin position="359"/>
        <end position="391"/>
    </location>
</feature>
<feature type="compositionally biased region" description="Polar residues" evidence="8">
    <location>
        <begin position="267"/>
        <end position="277"/>
    </location>
</feature>
<evidence type="ECO:0000256" key="4">
    <source>
        <dbReference type="ARBA" id="ARBA00023043"/>
    </source>
</evidence>
<dbReference type="GO" id="GO:0006412">
    <property type="term" value="P:translation"/>
    <property type="evidence" value="ECO:0007669"/>
    <property type="project" value="InterPro"/>
</dbReference>
<keyword evidence="5 7" id="KW-0687">Ribonucleoprotein</keyword>
<comment type="caution">
    <text evidence="12">The sequence shown here is derived from an EMBL/GenBank/DDBJ whole genome shotgun (WGS) entry which is preliminary data.</text>
</comment>